<sequence length="268" mass="30013">MPTSEADDHDYEPPQPPPLHLFHTIDLFSGRCEPTNTPLNSFEPRTAYHPLVILHLPATTDPVIHVKVQLKPSRDHQNNKAWIVASRPSSQLAVSARIVLHTNSESSGIGRLASINGFYRHWISFAIQGGEEWCSLRVPVPWTKLGPEAYHTHSSAYTTLPERPTPHPDFIGDPYITRAATSPYEFDFDEEVATTPIRLNASPSLPQPNVQTKHRSHRRRRALATSALFTSSPLRNASWPHKPSTSSRKHSLSFITNPPTAQTPTHNM</sequence>
<reference evidence="2 3" key="1">
    <citation type="submission" date="2019-01" db="EMBL/GenBank/DDBJ databases">
        <title>Genome sequencing of the rare red list fungi Fomitopsis rosea.</title>
        <authorList>
            <person name="Buettner E."/>
            <person name="Kellner H."/>
        </authorList>
    </citation>
    <scope>NUCLEOTIDE SEQUENCE [LARGE SCALE GENOMIC DNA]</scope>
    <source>
        <strain evidence="2 3">DSM 105464</strain>
    </source>
</reference>
<evidence type="ECO:0000256" key="1">
    <source>
        <dbReference type="SAM" id="MobiDB-lite"/>
    </source>
</evidence>
<dbReference type="EMBL" id="SEKV01000932">
    <property type="protein sequence ID" value="TFY52701.1"/>
    <property type="molecule type" value="Genomic_DNA"/>
</dbReference>
<evidence type="ECO:0000313" key="2">
    <source>
        <dbReference type="EMBL" id="TFY52701.1"/>
    </source>
</evidence>
<name>A0A4Y9XU90_9APHY</name>
<organism evidence="2 3">
    <name type="scientific">Rhodofomes roseus</name>
    <dbReference type="NCBI Taxonomy" id="34475"/>
    <lineage>
        <taxon>Eukaryota</taxon>
        <taxon>Fungi</taxon>
        <taxon>Dikarya</taxon>
        <taxon>Basidiomycota</taxon>
        <taxon>Agaricomycotina</taxon>
        <taxon>Agaricomycetes</taxon>
        <taxon>Polyporales</taxon>
        <taxon>Rhodofomes</taxon>
    </lineage>
</organism>
<feature type="region of interest" description="Disordered" evidence="1">
    <location>
        <begin position="198"/>
        <end position="220"/>
    </location>
</feature>
<dbReference type="AlphaFoldDB" id="A0A4Y9XU90"/>
<protein>
    <submittedName>
        <fullName evidence="2">Uncharacterized protein</fullName>
    </submittedName>
</protein>
<feature type="compositionally biased region" description="Polar residues" evidence="1">
    <location>
        <begin position="253"/>
        <end position="268"/>
    </location>
</feature>
<dbReference type="Proteomes" id="UP000298390">
    <property type="component" value="Unassembled WGS sequence"/>
</dbReference>
<feature type="compositionally biased region" description="Polar residues" evidence="1">
    <location>
        <begin position="201"/>
        <end position="211"/>
    </location>
</feature>
<evidence type="ECO:0000313" key="3">
    <source>
        <dbReference type="Proteomes" id="UP000298390"/>
    </source>
</evidence>
<accession>A0A4Y9XU90</accession>
<feature type="region of interest" description="Disordered" evidence="1">
    <location>
        <begin position="233"/>
        <end position="268"/>
    </location>
</feature>
<gene>
    <name evidence="2" type="ORF">EVJ58_g9866</name>
</gene>
<proteinExistence type="predicted"/>
<comment type="caution">
    <text evidence="2">The sequence shown here is derived from an EMBL/GenBank/DDBJ whole genome shotgun (WGS) entry which is preliminary data.</text>
</comment>